<dbReference type="GO" id="GO:0140359">
    <property type="term" value="F:ABC-type transporter activity"/>
    <property type="evidence" value="ECO:0007669"/>
    <property type="project" value="InterPro"/>
</dbReference>
<feature type="transmembrane region" description="Helical" evidence="12">
    <location>
        <begin position="275"/>
        <end position="301"/>
    </location>
</feature>
<organism evidence="15 16">
    <name type="scientific">Streptomyces guryensis</name>
    <dbReference type="NCBI Taxonomy" id="2886947"/>
    <lineage>
        <taxon>Bacteria</taxon>
        <taxon>Bacillati</taxon>
        <taxon>Actinomycetota</taxon>
        <taxon>Actinomycetes</taxon>
        <taxon>Kitasatosporales</taxon>
        <taxon>Streptomycetaceae</taxon>
        <taxon>Streptomyces</taxon>
    </lineage>
</organism>
<dbReference type="InterPro" id="IPR036640">
    <property type="entry name" value="ABC1_TM_sf"/>
</dbReference>
<dbReference type="FunFam" id="3.40.50.300:FF:000287">
    <property type="entry name" value="Multidrug ABC transporter ATP-binding protein"/>
    <property type="match status" value="1"/>
</dbReference>
<evidence type="ECO:0000256" key="10">
    <source>
        <dbReference type="ARBA" id="ARBA00071747"/>
    </source>
</evidence>
<dbReference type="SUPFAM" id="SSF90123">
    <property type="entry name" value="ABC transporter transmembrane region"/>
    <property type="match status" value="1"/>
</dbReference>
<keyword evidence="6 12" id="KW-1133">Transmembrane helix</keyword>
<accession>A0A9Q3ZD06</accession>
<keyword evidence="2" id="KW-0813">Transport</keyword>
<dbReference type="InterPro" id="IPR003593">
    <property type="entry name" value="AAA+_ATPase"/>
</dbReference>
<evidence type="ECO:0000256" key="7">
    <source>
        <dbReference type="ARBA" id="ARBA00023136"/>
    </source>
</evidence>
<evidence type="ECO:0000256" key="6">
    <source>
        <dbReference type="ARBA" id="ARBA00022989"/>
    </source>
</evidence>
<dbReference type="PROSITE" id="PS50929">
    <property type="entry name" value="ABC_TM1F"/>
    <property type="match status" value="1"/>
</dbReference>
<name>A0A9Q3ZD06_9ACTN</name>
<dbReference type="AlphaFoldDB" id="A0A9Q3ZD06"/>
<dbReference type="PROSITE" id="PS50893">
    <property type="entry name" value="ABC_TRANSPORTER_2"/>
    <property type="match status" value="1"/>
</dbReference>
<sequence length="634" mass="68745">MGLPQANKVPPRRGSVLLALRYYGRELGRLRRWAVPGMLLPALGNIGISYIAPLVVAKLVGRIASDAGIGIGSTLPYVLAFAAALLLAEALWRMGLHCLNRLDALGIEHLYVLGMDELFAKDAAFFHDNFAGALTKRVLSFASRFEEFADTLTFNIMGSLVPLVFGSVVLWRYEPLLVVGLLVMIAVTALCVAPLIRRRQRLVDQREEAIARVSGHVADSLMNMDTVRAFAAERREAAEHRTRVAHSRRLTLRSWDYGNLRIDTLVAPMSVLTNVLGLLLAVALGGGAHGVEAVVVAFTYYSNATKIMFEFNQIYRRLESSMTEAAQFTELLLVPPTVLDPASPEQPLPGPADVRFERVTFAHGGGRPLFQGLDLSVSSGTRIGLVGRSGGGKTTLSRLLLRMMDIDAGRILIGGQDISRMRQADLRGLIAYVPQDPAMFHRTLKENIAFARPDATDAEIRRAAEAAHVTEFADALPDGFDTMVGERGIKLSGGQRQRVALARAILRDAPVLLLDEATSALDSESETLVQEALWRLMEGRTALVVAHRLSTVAGMDRLVVLDRGRIVEQGTHQELLASEGAYAKLWQHQSGGFLDDSAVEDGAVDDRAAAGSAVDDRAAAGSAVEDSPARADLH</sequence>
<keyword evidence="7 12" id="KW-0472">Membrane</keyword>
<evidence type="ECO:0000259" key="13">
    <source>
        <dbReference type="PROSITE" id="PS50893"/>
    </source>
</evidence>
<feature type="domain" description="ABC transporter" evidence="13">
    <location>
        <begin position="354"/>
        <end position="588"/>
    </location>
</feature>
<dbReference type="EMBL" id="JAJSBI010000018">
    <property type="protein sequence ID" value="MCD9877920.1"/>
    <property type="molecule type" value="Genomic_DNA"/>
</dbReference>
<evidence type="ECO:0000259" key="14">
    <source>
        <dbReference type="PROSITE" id="PS50929"/>
    </source>
</evidence>
<proteinExistence type="inferred from homology"/>
<dbReference type="RefSeq" id="WP_232652105.1">
    <property type="nucleotide sequence ID" value="NZ_JAJSBI010000018.1"/>
</dbReference>
<dbReference type="InterPro" id="IPR039421">
    <property type="entry name" value="Type_1_exporter"/>
</dbReference>
<dbReference type="PANTHER" id="PTHR24221:SF654">
    <property type="entry name" value="ATP-BINDING CASSETTE SUB-FAMILY B MEMBER 6"/>
    <property type="match status" value="1"/>
</dbReference>
<evidence type="ECO:0000256" key="9">
    <source>
        <dbReference type="ARBA" id="ARBA00061644"/>
    </source>
</evidence>
<evidence type="ECO:0000256" key="2">
    <source>
        <dbReference type="ARBA" id="ARBA00022448"/>
    </source>
</evidence>
<evidence type="ECO:0000256" key="5">
    <source>
        <dbReference type="ARBA" id="ARBA00022840"/>
    </source>
</evidence>
<dbReference type="InterPro" id="IPR027417">
    <property type="entry name" value="P-loop_NTPase"/>
</dbReference>
<dbReference type="Gene3D" id="1.20.1560.10">
    <property type="entry name" value="ABC transporter type 1, transmembrane domain"/>
    <property type="match status" value="1"/>
</dbReference>
<keyword evidence="16" id="KW-1185">Reference proteome</keyword>
<feature type="transmembrane region" description="Helical" evidence="12">
    <location>
        <begin position="152"/>
        <end position="171"/>
    </location>
</feature>
<comment type="similarity">
    <text evidence="9">Belongs to the ABC transporter superfamily. Lipid exporter (TC 3.A.1.106) family.</text>
</comment>
<dbReference type="InterPro" id="IPR011527">
    <property type="entry name" value="ABC1_TM_dom"/>
</dbReference>
<comment type="function">
    <text evidence="8">ABC transporter involved in fatty acid import. Transmembrane domains (TMD) form a pore in the membrane and the ATP-binding domain (NBD) is responsible for energy generation.</text>
</comment>
<feature type="transmembrane region" description="Helical" evidence="12">
    <location>
        <begin position="177"/>
        <end position="196"/>
    </location>
</feature>
<keyword evidence="3 12" id="KW-0812">Transmembrane</keyword>
<evidence type="ECO:0000313" key="15">
    <source>
        <dbReference type="EMBL" id="MCD9877920.1"/>
    </source>
</evidence>
<dbReference type="SUPFAM" id="SSF52540">
    <property type="entry name" value="P-loop containing nucleoside triphosphate hydrolases"/>
    <property type="match status" value="1"/>
</dbReference>
<dbReference type="GO" id="GO:0016887">
    <property type="term" value="F:ATP hydrolysis activity"/>
    <property type="evidence" value="ECO:0007669"/>
    <property type="project" value="InterPro"/>
</dbReference>
<dbReference type="PANTHER" id="PTHR24221">
    <property type="entry name" value="ATP-BINDING CASSETTE SUB-FAMILY B"/>
    <property type="match status" value="1"/>
</dbReference>
<comment type="caution">
    <text evidence="15">The sequence shown here is derived from an EMBL/GenBank/DDBJ whole genome shotgun (WGS) entry which is preliminary data.</text>
</comment>
<evidence type="ECO:0000256" key="8">
    <source>
        <dbReference type="ARBA" id="ARBA00055053"/>
    </source>
</evidence>
<gene>
    <name evidence="15" type="ORF">LJ657_30725</name>
</gene>
<evidence type="ECO:0000256" key="3">
    <source>
        <dbReference type="ARBA" id="ARBA00022692"/>
    </source>
</evidence>
<dbReference type="Proteomes" id="UP001108029">
    <property type="component" value="Unassembled WGS sequence"/>
</dbReference>
<protein>
    <recommendedName>
        <fullName evidence="10">Fatty acid ABC transporter ATP-binding/permease protein</fullName>
    </recommendedName>
</protein>
<evidence type="ECO:0000256" key="12">
    <source>
        <dbReference type="SAM" id="Phobius"/>
    </source>
</evidence>
<dbReference type="SMART" id="SM00382">
    <property type="entry name" value="AAA"/>
    <property type="match status" value="1"/>
</dbReference>
<evidence type="ECO:0000256" key="11">
    <source>
        <dbReference type="SAM" id="MobiDB-lite"/>
    </source>
</evidence>
<dbReference type="InterPro" id="IPR017871">
    <property type="entry name" value="ABC_transporter-like_CS"/>
</dbReference>
<evidence type="ECO:0000256" key="4">
    <source>
        <dbReference type="ARBA" id="ARBA00022741"/>
    </source>
</evidence>
<feature type="transmembrane region" description="Helical" evidence="12">
    <location>
        <begin position="33"/>
        <end position="55"/>
    </location>
</feature>
<dbReference type="GO" id="GO:0034040">
    <property type="term" value="F:ATPase-coupled lipid transmembrane transporter activity"/>
    <property type="evidence" value="ECO:0007669"/>
    <property type="project" value="TreeGrafter"/>
</dbReference>
<comment type="subcellular location">
    <subcellularLocation>
        <location evidence="1">Cell membrane</location>
        <topology evidence="1">Multi-pass membrane protein</topology>
    </subcellularLocation>
</comment>
<feature type="transmembrane region" description="Helical" evidence="12">
    <location>
        <begin position="75"/>
        <end position="92"/>
    </location>
</feature>
<evidence type="ECO:0000256" key="1">
    <source>
        <dbReference type="ARBA" id="ARBA00004651"/>
    </source>
</evidence>
<reference evidence="15" key="1">
    <citation type="submission" date="2021-12" db="EMBL/GenBank/DDBJ databases">
        <authorList>
            <person name="Lee J.-H."/>
            <person name="Kim S.-B."/>
        </authorList>
    </citation>
    <scope>NUCLEOTIDE SEQUENCE</scope>
    <source>
        <strain evidence="15">NR30</strain>
    </source>
</reference>
<dbReference type="GO" id="GO:0005886">
    <property type="term" value="C:plasma membrane"/>
    <property type="evidence" value="ECO:0007669"/>
    <property type="project" value="UniProtKB-SubCell"/>
</dbReference>
<feature type="domain" description="ABC transmembrane type-1" evidence="14">
    <location>
        <begin position="42"/>
        <end position="320"/>
    </location>
</feature>
<dbReference type="GO" id="GO:0005524">
    <property type="term" value="F:ATP binding"/>
    <property type="evidence" value="ECO:0007669"/>
    <property type="project" value="UniProtKB-KW"/>
</dbReference>
<dbReference type="Gene3D" id="3.40.50.300">
    <property type="entry name" value="P-loop containing nucleotide triphosphate hydrolases"/>
    <property type="match status" value="1"/>
</dbReference>
<keyword evidence="5 15" id="KW-0067">ATP-binding</keyword>
<dbReference type="Pfam" id="PF00664">
    <property type="entry name" value="ABC_membrane"/>
    <property type="match status" value="1"/>
</dbReference>
<dbReference type="InterPro" id="IPR003439">
    <property type="entry name" value="ABC_transporter-like_ATP-bd"/>
</dbReference>
<dbReference type="PROSITE" id="PS00211">
    <property type="entry name" value="ABC_TRANSPORTER_1"/>
    <property type="match status" value="1"/>
</dbReference>
<keyword evidence="4" id="KW-0547">Nucleotide-binding</keyword>
<feature type="region of interest" description="Disordered" evidence="11">
    <location>
        <begin position="610"/>
        <end position="634"/>
    </location>
</feature>
<dbReference type="Pfam" id="PF00005">
    <property type="entry name" value="ABC_tran"/>
    <property type="match status" value="1"/>
</dbReference>
<evidence type="ECO:0000313" key="16">
    <source>
        <dbReference type="Proteomes" id="UP001108029"/>
    </source>
</evidence>